<sequence>MSNPEDYAVGWICAISTEYVAALSLLDEKHDTPSSVAVHDNNDYTLGRIGKHNVVIAVLPDGEYGIASAASVARDMLHSFPNVRIGLMVGIGGGAPSPSHDIRLGDVVVSAPRDGMGGVFQYDFGKTIQNQTFQTTGFLNQPPMVLRTAMAGLRSQYESEGHQLHATIRDALDKKPRLRMKYSRPDQTSDRLYQSSIVHPINLKGTCDIVCGDEVIKLVSRPVREEDEDNPAIHYGLIASANQLMKDAVMRDTLAAEMNVLCFEMEAAGLMNQFPCLVIRGICDYSDSHKNKEWQGYAAMTAAAYAKDLLCRIPPNKVEAEQKIKDALSHGDSLGLANGF</sequence>
<evidence type="ECO:0000313" key="2">
    <source>
        <dbReference type="Proteomes" id="UP000024376"/>
    </source>
</evidence>
<dbReference type="Gene3D" id="3.40.50.1580">
    <property type="entry name" value="Nucleoside phosphorylase domain"/>
    <property type="match status" value="1"/>
</dbReference>
<protein>
    <submittedName>
        <fullName evidence="1">Purine and uridine phosphorylase</fullName>
    </submittedName>
</protein>
<dbReference type="GO" id="GO:0009116">
    <property type="term" value="P:nucleoside metabolic process"/>
    <property type="evidence" value="ECO:0007669"/>
    <property type="project" value="InterPro"/>
</dbReference>
<dbReference type="PANTHER" id="PTHR46082:SF11">
    <property type="entry name" value="AAA+ ATPASE DOMAIN-CONTAINING PROTEIN-RELATED"/>
    <property type="match status" value="1"/>
</dbReference>
<gene>
    <name evidence="1" type="ORF">M419DRAFT_90080</name>
</gene>
<dbReference type="GO" id="GO:0003824">
    <property type="term" value="F:catalytic activity"/>
    <property type="evidence" value="ECO:0007669"/>
    <property type="project" value="InterPro"/>
</dbReference>
<dbReference type="EMBL" id="KI911166">
    <property type="protein sequence ID" value="ETR97926.1"/>
    <property type="molecule type" value="Genomic_DNA"/>
</dbReference>
<dbReference type="AlphaFoldDB" id="A0A024S161"/>
<accession>A0A024S161</accession>
<proteinExistence type="predicted"/>
<reference evidence="2" key="1">
    <citation type="journal article" date="2013" name="Ind. Biotechnol.">
        <title>Comparative genomics analysis of Trichoderma reesei strains.</title>
        <authorList>
            <person name="Koike H."/>
            <person name="Aerts A."/>
            <person name="LaButti K."/>
            <person name="Grigoriev I.V."/>
            <person name="Baker S.E."/>
        </authorList>
    </citation>
    <scope>NUCLEOTIDE SEQUENCE [LARGE SCALE GENOMIC DNA]</scope>
    <source>
        <strain evidence="2">ATCC 56765 / BCRC 32924 / NRRL 11460 / Rut C-30</strain>
    </source>
</reference>
<dbReference type="InterPro" id="IPR035994">
    <property type="entry name" value="Nucleoside_phosphorylase_sf"/>
</dbReference>
<name>A0A024S161_HYPJR</name>
<dbReference type="HOGENOM" id="CLU_000288_34_22_1"/>
<dbReference type="SUPFAM" id="SSF53167">
    <property type="entry name" value="Purine and uridine phosphorylases"/>
    <property type="match status" value="1"/>
</dbReference>
<dbReference type="OrthoDB" id="4900214at2759"/>
<dbReference type="InterPro" id="IPR053137">
    <property type="entry name" value="NLR-like"/>
</dbReference>
<dbReference type="PANTHER" id="PTHR46082">
    <property type="entry name" value="ATP/GTP-BINDING PROTEIN-RELATED"/>
    <property type="match status" value="1"/>
</dbReference>
<organism evidence="1 2">
    <name type="scientific">Hypocrea jecorina (strain ATCC 56765 / BCRC 32924 / NRRL 11460 / Rut C-30)</name>
    <name type="common">Trichoderma reesei</name>
    <dbReference type="NCBI Taxonomy" id="1344414"/>
    <lineage>
        <taxon>Eukaryota</taxon>
        <taxon>Fungi</taxon>
        <taxon>Dikarya</taxon>
        <taxon>Ascomycota</taxon>
        <taxon>Pezizomycotina</taxon>
        <taxon>Sordariomycetes</taxon>
        <taxon>Hypocreomycetidae</taxon>
        <taxon>Hypocreales</taxon>
        <taxon>Hypocreaceae</taxon>
        <taxon>Trichoderma</taxon>
    </lineage>
</organism>
<dbReference type="Proteomes" id="UP000024376">
    <property type="component" value="Unassembled WGS sequence"/>
</dbReference>
<dbReference type="KEGG" id="trr:M419DRAFT_90080"/>
<evidence type="ECO:0000313" key="1">
    <source>
        <dbReference type="EMBL" id="ETR97926.1"/>
    </source>
</evidence>